<accession>A0ABX7QZH9</accession>
<keyword evidence="1" id="KW-0175">Coiled coil</keyword>
<feature type="domain" description="Peptidase S74" evidence="3">
    <location>
        <begin position="317"/>
        <end position="418"/>
    </location>
</feature>
<dbReference type="Proteomes" id="UP000663207">
    <property type="component" value="Chromosome"/>
</dbReference>
<dbReference type="Pfam" id="PF13884">
    <property type="entry name" value="Peptidase_S74"/>
    <property type="match status" value="1"/>
</dbReference>
<name>A0ABX7QZH9_9GAMM</name>
<keyword evidence="5" id="KW-1185">Reference proteome</keyword>
<evidence type="ECO:0000256" key="1">
    <source>
        <dbReference type="SAM" id="Coils"/>
    </source>
</evidence>
<reference evidence="4 5" key="1">
    <citation type="submission" date="2021-03" db="EMBL/GenBank/DDBJ databases">
        <title>Novel species identification of genus Shewanella.</title>
        <authorList>
            <person name="Liu G."/>
            <person name="Zhang Q."/>
        </authorList>
    </citation>
    <scope>NUCLEOTIDE SEQUENCE [LARGE SCALE GENOMIC DNA]</scope>
    <source>
        <strain evidence="4 5">FJAT-52962</strain>
    </source>
</reference>
<proteinExistence type="predicted"/>
<evidence type="ECO:0000313" key="5">
    <source>
        <dbReference type="Proteomes" id="UP000663207"/>
    </source>
</evidence>
<dbReference type="RefSeq" id="WP_207379457.1">
    <property type="nucleotide sequence ID" value="NZ_CP071502.1"/>
</dbReference>
<organism evidence="4 5">
    <name type="scientific">Shewanella sedimentimangrovi</name>
    <dbReference type="NCBI Taxonomy" id="2814293"/>
    <lineage>
        <taxon>Bacteria</taxon>
        <taxon>Pseudomonadati</taxon>
        <taxon>Pseudomonadota</taxon>
        <taxon>Gammaproteobacteria</taxon>
        <taxon>Alteromonadales</taxon>
        <taxon>Shewanellaceae</taxon>
        <taxon>Shewanella</taxon>
    </lineage>
</organism>
<dbReference type="EMBL" id="CP071502">
    <property type="protein sequence ID" value="QSX36020.1"/>
    <property type="molecule type" value="Genomic_DNA"/>
</dbReference>
<evidence type="ECO:0000256" key="2">
    <source>
        <dbReference type="SAM" id="SignalP"/>
    </source>
</evidence>
<dbReference type="InterPro" id="IPR030392">
    <property type="entry name" value="S74_ICA"/>
</dbReference>
<evidence type="ECO:0000259" key="3">
    <source>
        <dbReference type="PROSITE" id="PS51688"/>
    </source>
</evidence>
<feature type="signal peptide" evidence="2">
    <location>
        <begin position="1"/>
        <end position="25"/>
    </location>
</feature>
<dbReference type="PROSITE" id="PS51688">
    <property type="entry name" value="ICA"/>
    <property type="match status" value="1"/>
</dbReference>
<sequence>MKNNQLALSGVTLALSMALSHTASADQVIADDLIVTMSECIGNDCVNGENFGFDTLRLKENNTRIKFDDTSSSGSFPNHDWQLTANESDNGGLNKFSIEDITAGKVPFTILGNAPTNSLYVKDNGYIGLGTSTPVVRLHMAQGDSPSIRLEQNTSSGWSAQTWDVVGNETNFFIRDVTHSSKLPFKILPSAPTDSFVIAASGNIGIGTKNPSEALHIRQSDDPKIYFDENGVAANSWAAGIEATLGNGFAITNQGVDPLTFMGIVLQPDGDIYMHNGTAQGSRWNFQLEKTTGKVLLSDDLDVGGNIVAQGTISPGSSRATKNNINLIDGHKILQTLTNLDIYSWSYIRDAGKIMHIGPMAEEFFDTFNVGVDNKHISPTDTSGISLAAIKALMEKLEDQNQKIESMQNELNELKSKK</sequence>
<evidence type="ECO:0000313" key="4">
    <source>
        <dbReference type="EMBL" id="QSX36020.1"/>
    </source>
</evidence>
<feature type="chain" id="PRO_5046837960" evidence="2">
    <location>
        <begin position="26"/>
        <end position="418"/>
    </location>
</feature>
<feature type="coiled-coil region" evidence="1">
    <location>
        <begin position="387"/>
        <end position="417"/>
    </location>
</feature>
<gene>
    <name evidence="4" type="ORF">JYB85_11800</name>
</gene>
<keyword evidence="2" id="KW-0732">Signal</keyword>
<protein>
    <submittedName>
        <fullName evidence="4">Tail fiber domain-containing protein</fullName>
    </submittedName>
</protein>